<dbReference type="PROSITE" id="PS51898">
    <property type="entry name" value="TYR_RECOMBINASE"/>
    <property type="match status" value="1"/>
</dbReference>
<feature type="domain" description="Tyr recombinase" evidence="2">
    <location>
        <begin position="22"/>
        <end position="193"/>
    </location>
</feature>
<dbReference type="SUPFAM" id="SSF56349">
    <property type="entry name" value="DNA breaking-rejoining enzymes"/>
    <property type="match status" value="1"/>
</dbReference>
<evidence type="ECO:0000313" key="4">
    <source>
        <dbReference type="Proteomes" id="UP000460561"/>
    </source>
</evidence>
<proteinExistence type="predicted"/>
<sequence>MIDHNPAEDTDIVRERREEKTGGFHCWTEEEINTFRARWPIGSRERLGMELILWTDQRRSDVVRMGREQIKDGRIPVVQEKTGKRLWLPLAPQLVEAIVAMKPHETSPSCFLITKKGTPFTKESFGNFFRRACSEAGLDHCSAHGLRKATLRRMAELEMANSSMKSVSGQTRDETLAEYIRTANQKALAESAINQLSKWEKAQSV</sequence>
<dbReference type="GO" id="GO:0006310">
    <property type="term" value="P:DNA recombination"/>
    <property type="evidence" value="ECO:0007669"/>
    <property type="project" value="UniProtKB-KW"/>
</dbReference>
<dbReference type="Gene3D" id="1.10.443.10">
    <property type="entry name" value="Intergrase catalytic core"/>
    <property type="match status" value="1"/>
</dbReference>
<accession>A0A845AA81</accession>
<dbReference type="InterPro" id="IPR013762">
    <property type="entry name" value="Integrase-like_cat_sf"/>
</dbReference>
<reference evidence="3 4" key="1">
    <citation type="submission" date="2019-12" db="EMBL/GenBank/DDBJ databases">
        <title>Genomic-based taxomic classification of the family Erythrobacteraceae.</title>
        <authorList>
            <person name="Xu L."/>
        </authorList>
    </citation>
    <scope>NUCLEOTIDE SEQUENCE [LARGE SCALE GENOMIC DNA]</scope>
    <source>
        <strain evidence="3 4">DSM 18604</strain>
    </source>
</reference>
<keyword evidence="4" id="KW-1185">Reference proteome</keyword>
<evidence type="ECO:0000313" key="3">
    <source>
        <dbReference type="EMBL" id="MXP25446.1"/>
    </source>
</evidence>
<dbReference type="InterPro" id="IPR002104">
    <property type="entry name" value="Integrase_catalytic"/>
</dbReference>
<evidence type="ECO:0000259" key="2">
    <source>
        <dbReference type="PROSITE" id="PS51898"/>
    </source>
</evidence>
<dbReference type="Proteomes" id="UP000460561">
    <property type="component" value="Unassembled WGS sequence"/>
</dbReference>
<dbReference type="OrthoDB" id="7510934at2"/>
<dbReference type="InterPro" id="IPR011010">
    <property type="entry name" value="DNA_brk_join_enz"/>
</dbReference>
<dbReference type="AlphaFoldDB" id="A0A845AA81"/>
<evidence type="ECO:0000256" key="1">
    <source>
        <dbReference type="ARBA" id="ARBA00023172"/>
    </source>
</evidence>
<organism evidence="3 4">
    <name type="scientific">Altericroceibacterium indicum</name>
    <dbReference type="NCBI Taxonomy" id="374177"/>
    <lineage>
        <taxon>Bacteria</taxon>
        <taxon>Pseudomonadati</taxon>
        <taxon>Pseudomonadota</taxon>
        <taxon>Alphaproteobacteria</taxon>
        <taxon>Sphingomonadales</taxon>
        <taxon>Erythrobacteraceae</taxon>
        <taxon>Altericroceibacterium</taxon>
    </lineage>
</organism>
<dbReference type="GO" id="GO:0003677">
    <property type="term" value="F:DNA binding"/>
    <property type="evidence" value="ECO:0007669"/>
    <property type="project" value="InterPro"/>
</dbReference>
<dbReference type="EMBL" id="WTYQ01000002">
    <property type="protein sequence ID" value="MXP25446.1"/>
    <property type="molecule type" value="Genomic_DNA"/>
</dbReference>
<dbReference type="RefSeq" id="WP_160738679.1">
    <property type="nucleotide sequence ID" value="NZ_WTYQ01000002.1"/>
</dbReference>
<dbReference type="Pfam" id="PF00589">
    <property type="entry name" value="Phage_integrase"/>
    <property type="match status" value="1"/>
</dbReference>
<keyword evidence="1" id="KW-0233">DNA recombination</keyword>
<protein>
    <submittedName>
        <fullName evidence="3">Tyrosine-type recombinase/integrase</fullName>
    </submittedName>
</protein>
<dbReference type="GO" id="GO:0015074">
    <property type="term" value="P:DNA integration"/>
    <property type="evidence" value="ECO:0007669"/>
    <property type="project" value="InterPro"/>
</dbReference>
<comment type="caution">
    <text evidence="3">The sequence shown here is derived from an EMBL/GenBank/DDBJ whole genome shotgun (WGS) entry which is preliminary data.</text>
</comment>
<name>A0A845AA81_9SPHN</name>
<gene>
    <name evidence="3" type="ORF">GRI39_05240</name>
</gene>